<feature type="transmembrane region" description="Helical" evidence="2">
    <location>
        <begin position="422"/>
        <end position="443"/>
    </location>
</feature>
<keyword evidence="4" id="KW-1185">Reference proteome</keyword>
<feature type="transmembrane region" description="Helical" evidence="2">
    <location>
        <begin position="789"/>
        <end position="811"/>
    </location>
</feature>
<sequence length="1083" mass="111951">MIPPVVTALVLVREGDDPATVRAVLDALAHQERRPDHTLVVALGPDALDLPDAPGLADASDADAVGTATSPGPDLAAATATVLETLDAEREDEENDACAVSWLWFVPAASVPGRGALGAQLAAIEADEAVAVVGAKRRCRRPLHEDAGQEAEDLPQPPVPGRTADDADGLVDVGITLTHGARIVSSAGAGEIDQGQADWRRDVLAVGIEALLVEESLLRRLGSFDPALDDRWAPIELCHRVWRAGRRVEVVAAARALEQEHAAPATAPEGDERSARARTDSARFRSHRSGQLSTRLATRPLLAALVTLLLLPVVTLARMAGAVVTHRPRRVLDELAAAWRAVRRAPGVMVRSGRASRRARVPRRSLAPLYLSRRQTVRRDLGAAWTALIADDERSRRIRRTTWGIAGTSHGTRDADYGRHTAWTLAVAVAACALTLVALRPLLRAGDLSGPGLLPLPSQWRETWQAAWSDWIPGGLGARGPADPLVRVLAHLPLGGDVLVEILVLGALPLSALGAWWAAGALTRAVGARLVLSAAWALAPSSLAALAEGRWPLLLVHVLLPPFALAVARAVGLPHKRSQASVSAAAAAGLLLLVLGAVQAVLVLLAAVALVLVALAVPGRRLRLGWVLLPSLALHAPFVPAYVGSPRTLLAVGGQSGAPASVPPHEALLALWPSAPPSWTVLDGLLGADAAALAPLLVLAPIALAALVAPFLAASAGRVGRLGLVLAALALALAALSGHVAVGVTGTRSVPAPPHALLSAALLAVLLAAGCSFDALARRDEGVGTARRVLTVTAAVVFAATTAVSVAGWALALGPSLQITRGAADEIPAAAADTGRDAARQRTLVLGGADVDDSAQAVPVRLVVGGGDSVLEHSAFEEARRVDAVEGGGTPDDDPASRALLAASGGLIAGDADADALRTLAVSYVTVPGAPDEHPALVTALDSSPLLEKVTANSTGSLWRVIDQRPRAALSGEEEDDVLIASDVVDAQGRIAPDPDAPRVVVLSERASDAWSAHLDGRRLETLSVDGWAQGFVIPAGASGTLEIAAPDPWRTAEQVALYAAVVLTALIAVPWRGRAPRTGRTT</sequence>
<feature type="transmembrane region" description="Helical" evidence="2">
    <location>
        <begin position="756"/>
        <end position="777"/>
    </location>
</feature>
<gene>
    <name evidence="3" type="ORF">BRM3_08585</name>
</gene>
<organism evidence="3 4">
    <name type="scientific">Brachybacterium huguangmaarense</name>
    <dbReference type="NCBI Taxonomy" id="1652028"/>
    <lineage>
        <taxon>Bacteria</taxon>
        <taxon>Bacillati</taxon>
        <taxon>Actinomycetota</taxon>
        <taxon>Actinomycetes</taxon>
        <taxon>Micrococcales</taxon>
        <taxon>Dermabacteraceae</taxon>
        <taxon>Brachybacterium</taxon>
    </lineage>
</organism>
<evidence type="ECO:0000313" key="4">
    <source>
        <dbReference type="Proteomes" id="UP001164305"/>
    </source>
</evidence>
<accession>A0ABY6FYB2</accession>
<evidence type="ECO:0000256" key="1">
    <source>
        <dbReference type="SAM" id="MobiDB-lite"/>
    </source>
</evidence>
<dbReference type="RefSeq" id="WP_263592913.1">
    <property type="nucleotide sequence ID" value="NZ_CP107020.1"/>
</dbReference>
<dbReference type="Proteomes" id="UP001164305">
    <property type="component" value="Chromosome"/>
</dbReference>
<feature type="region of interest" description="Disordered" evidence="1">
    <location>
        <begin position="143"/>
        <end position="167"/>
    </location>
</feature>
<feature type="transmembrane region" description="Helical" evidence="2">
    <location>
        <begin position="690"/>
        <end position="712"/>
    </location>
</feature>
<feature type="transmembrane region" description="Helical" evidence="2">
    <location>
        <begin position="498"/>
        <end position="519"/>
    </location>
</feature>
<evidence type="ECO:0000313" key="3">
    <source>
        <dbReference type="EMBL" id="UYG15699.1"/>
    </source>
</evidence>
<dbReference type="EMBL" id="CP107020">
    <property type="protein sequence ID" value="UYG15699.1"/>
    <property type="molecule type" value="Genomic_DNA"/>
</dbReference>
<reference evidence="3" key="1">
    <citation type="submission" date="2022-10" db="EMBL/GenBank/DDBJ databases">
        <title>Whole-Genome Sequencing of Brachybacterium huguangmaarense BRM-3, Isolated from Betula schmidtii.</title>
        <authorList>
            <person name="Haam D."/>
        </authorList>
    </citation>
    <scope>NUCLEOTIDE SEQUENCE</scope>
    <source>
        <strain evidence="3">BRM-3</strain>
    </source>
</reference>
<feature type="transmembrane region" description="Helical" evidence="2">
    <location>
        <begin position="301"/>
        <end position="320"/>
    </location>
</feature>
<dbReference type="SUPFAM" id="SSF53448">
    <property type="entry name" value="Nucleotide-diphospho-sugar transferases"/>
    <property type="match status" value="1"/>
</dbReference>
<proteinExistence type="predicted"/>
<feature type="region of interest" description="Disordered" evidence="1">
    <location>
        <begin position="259"/>
        <end position="291"/>
    </location>
</feature>
<evidence type="ECO:0000256" key="2">
    <source>
        <dbReference type="SAM" id="Phobius"/>
    </source>
</evidence>
<feature type="transmembrane region" description="Helical" evidence="2">
    <location>
        <begin position="553"/>
        <end position="572"/>
    </location>
</feature>
<feature type="compositionally biased region" description="Basic and acidic residues" evidence="1">
    <location>
        <begin position="270"/>
        <end position="283"/>
    </location>
</feature>
<dbReference type="Gene3D" id="3.90.550.10">
    <property type="entry name" value="Spore Coat Polysaccharide Biosynthesis Protein SpsA, Chain A"/>
    <property type="match status" value="1"/>
</dbReference>
<dbReference type="InterPro" id="IPR029044">
    <property type="entry name" value="Nucleotide-diphossugar_trans"/>
</dbReference>
<name>A0ABY6FYB2_9MICO</name>
<keyword evidence="2" id="KW-1133">Transmembrane helix</keyword>
<protein>
    <recommendedName>
        <fullName evidence="5">Glycosyl transferase</fullName>
    </recommendedName>
</protein>
<evidence type="ECO:0008006" key="5">
    <source>
        <dbReference type="Google" id="ProtNLM"/>
    </source>
</evidence>
<keyword evidence="2" id="KW-0472">Membrane</keyword>
<keyword evidence="2" id="KW-0812">Transmembrane</keyword>
<feature type="transmembrane region" description="Helical" evidence="2">
    <location>
        <begin position="724"/>
        <end position="744"/>
    </location>
</feature>
<feature type="transmembrane region" description="Helical" evidence="2">
    <location>
        <begin position="584"/>
        <end position="617"/>
    </location>
</feature>